<dbReference type="Pfam" id="PF01223">
    <property type="entry name" value="Endonuclease_NS"/>
    <property type="match status" value="1"/>
</dbReference>
<sequence length="334" mass="38299">MVETERFNQLLAEEAELSQQIESLKAELVAKQKQRQAEIDALIRQEVLDFLGMEVQEVQTPTDVAKVTQRLQALKEEKQSVSKPKVLENSFEAPLKLKAPQKNQQHDLEKMSANQPEEGEYAHISQEVSNRARSTVTDNIQKQYNLDGDKLFFDNQSNIFICNENKTRLAFTQPKTKNMPALRVDNKQRPIKASMWLVKSNLPRLSNKGPITTDPLGFAPGLTRGHLIARSMFNDKILKTKANKRTNLTPQTRWSNAVLQAEIEKEVLKAVRKYDNVRYQVEPMYHADNEVIPRCYHIQARSQNGKFKLNVVIPNIEPGYRLSYVTGKMTPVEE</sequence>
<dbReference type="Gene3D" id="3.40.570.10">
    <property type="entry name" value="Extracellular Endonuclease, subunit A"/>
    <property type="match status" value="1"/>
</dbReference>
<accession>A0A0R1TFQ0</accession>
<feature type="coiled-coil region" evidence="1">
    <location>
        <begin position="7"/>
        <end position="41"/>
    </location>
</feature>
<dbReference type="InterPro" id="IPR001604">
    <property type="entry name" value="Endo_G_ENPP1-like_dom"/>
</dbReference>
<name>A0A0R1TFQ0_9LACO</name>
<dbReference type="AlphaFoldDB" id="A0A0R1TFQ0"/>
<dbReference type="Proteomes" id="UP000051048">
    <property type="component" value="Unassembled WGS sequence"/>
</dbReference>
<feature type="domain" description="DNA/RNA non-specific endonuclease/pyrophosphatase/phosphodiesterase" evidence="2">
    <location>
        <begin position="189"/>
        <end position="305"/>
    </location>
</feature>
<dbReference type="STRING" id="1423740.FC36_GL000144"/>
<evidence type="ECO:0000313" key="4">
    <source>
        <dbReference type="Proteomes" id="UP000051048"/>
    </source>
</evidence>
<dbReference type="EMBL" id="AZFH01000069">
    <property type="protein sequence ID" value="KRL80113.1"/>
    <property type="molecule type" value="Genomic_DNA"/>
</dbReference>
<gene>
    <name evidence="3" type="ORF">FC36_GL000144</name>
</gene>
<comment type="caution">
    <text evidence="3">The sequence shown here is derived from an EMBL/GenBank/DDBJ whole genome shotgun (WGS) entry which is preliminary data.</text>
</comment>
<evidence type="ECO:0000259" key="2">
    <source>
        <dbReference type="Pfam" id="PF01223"/>
    </source>
</evidence>
<dbReference type="GO" id="GO:0016787">
    <property type="term" value="F:hydrolase activity"/>
    <property type="evidence" value="ECO:0007669"/>
    <property type="project" value="InterPro"/>
</dbReference>
<evidence type="ECO:0000256" key="1">
    <source>
        <dbReference type="SAM" id="Coils"/>
    </source>
</evidence>
<reference evidence="3 4" key="1">
    <citation type="journal article" date="2015" name="Genome Announc.">
        <title>Expanding the biotechnology potential of lactobacilli through comparative genomics of 213 strains and associated genera.</title>
        <authorList>
            <person name="Sun Z."/>
            <person name="Harris H.M."/>
            <person name="McCann A."/>
            <person name="Guo C."/>
            <person name="Argimon S."/>
            <person name="Zhang W."/>
            <person name="Yang X."/>
            <person name="Jeffery I.B."/>
            <person name="Cooney J.C."/>
            <person name="Kagawa T.F."/>
            <person name="Liu W."/>
            <person name="Song Y."/>
            <person name="Salvetti E."/>
            <person name="Wrobel A."/>
            <person name="Rasinkangas P."/>
            <person name="Parkhill J."/>
            <person name="Rea M.C."/>
            <person name="O'Sullivan O."/>
            <person name="Ritari J."/>
            <person name="Douillard F.P."/>
            <person name="Paul Ross R."/>
            <person name="Yang R."/>
            <person name="Briner A.E."/>
            <person name="Felis G.E."/>
            <person name="de Vos W.M."/>
            <person name="Barrangou R."/>
            <person name="Klaenhammer T.R."/>
            <person name="Caufield P.W."/>
            <person name="Cui Y."/>
            <person name="Zhang H."/>
            <person name="O'Toole P.W."/>
        </authorList>
    </citation>
    <scope>NUCLEOTIDE SEQUENCE [LARGE SCALE GENOMIC DNA]</scope>
    <source>
        <strain evidence="3 4">DSM 15833</strain>
    </source>
</reference>
<dbReference type="PATRIC" id="fig|1423740.3.peg.149"/>
<keyword evidence="1" id="KW-0175">Coiled coil</keyword>
<evidence type="ECO:0000313" key="3">
    <source>
        <dbReference type="EMBL" id="KRL80113.1"/>
    </source>
</evidence>
<dbReference type="GO" id="GO:0046872">
    <property type="term" value="F:metal ion binding"/>
    <property type="evidence" value="ECO:0007669"/>
    <property type="project" value="InterPro"/>
</dbReference>
<proteinExistence type="predicted"/>
<dbReference type="RefSeq" id="WP_025020938.1">
    <property type="nucleotide sequence ID" value="NZ_BAMI01000027.1"/>
</dbReference>
<organism evidence="3 4">
    <name type="scientific">Ligilactobacillus equi DSM 15833 = JCM 10991</name>
    <dbReference type="NCBI Taxonomy" id="1423740"/>
    <lineage>
        <taxon>Bacteria</taxon>
        <taxon>Bacillati</taxon>
        <taxon>Bacillota</taxon>
        <taxon>Bacilli</taxon>
        <taxon>Lactobacillales</taxon>
        <taxon>Lactobacillaceae</taxon>
        <taxon>Ligilactobacillus</taxon>
    </lineage>
</organism>
<dbReference type="GO" id="GO:0003676">
    <property type="term" value="F:nucleic acid binding"/>
    <property type="evidence" value="ECO:0007669"/>
    <property type="project" value="InterPro"/>
</dbReference>
<dbReference type="InterPro" id="IPR044929">
    <property type="entry name" value="DNA/RNA_non-sp_Endonuclease_sf"/>
</dbReference>
<protein>
    <recommendedName>
        <fullName evidence="2">DNA/RNA non-specific endonuclease/pyrophosphatase/phosphodiesterase domain-containing protein</fullName>
    </recommendedName>
</protein>